<feature type="region of interest" description="Disordered" evidence="8">
    <location>
        <begin position="1"/>
        <end position="161"/>
    </location>
</feature>
<evidence type="ECO:0000313" key="11">
    <source>
        <dbReference type="EMBL" id="PON91488.1"/>
    </source>
</evidence>
<dbReference type="SUPFAM" id="SSF52540">
    <property type="entry name" value="P-loop containing nucleoside triphosphate hydrolases"/>
    <property type="match status" value="1"/>
</dbReference>
<dbReference type="OrthoDB" id="66620at2759"/>
<dbReference type="AlphaFoldDB" id="A0A2P5F134"/>
<feature type="transmembrane region" description="Helical" evidence="9">
    <location>
        <begin position="579"/>
        <end position="600"/>
    </location>
</feature>
<dbReference type="InterPro" id="IPR017871">
    <property type="entry name" value="ABC_transporter-like_CS"/>
</dbReference>
<keyword evidence="12" id="KW-1185">Reference proteome</keyword>
<evidence type="ECO:0000256" key="2">
    <source>
        <dbReference type="ARBA" id="ARBA00022448"/>
    </source>
</evidence>
<dbReference type="InterPro" id="IPR013525">
    <property type="entry name" value="ABC2_TM"/>
</dbReference>
<keyword evidence="3 9" id="KW-0812">Transmembrane</keyword>
<evidence type="ECO:0000256" key="7">
    <source>
        <dbReference type="ARBA" id="ARBA00023136"/>
    </source>
</evidence>
<accession>A0A2P5F134</accession>
<feature type="transmembrane region" description="Helical" evidence="9">
    <location>
        <begin position="656"/>
        <end position="677"/>
    </location>
</feature>
<evidence type="ECO:0000256" key="9">
    <source>
        <dbReference type="SAM" id="Phobius"/>
    </source>
</evidence>
<dbReference type="Proteomes" id="UP000237000">
    <property type="component" value="Unassembled WGS sequence"/>
</dbReference>
<keyword evidence="6 9" id="KW-1133">Transmembrane helix</keyword>
<dbReference type="InterPro" id="IPR003593">
    <property type="entry name" value="AAA+_ATPase"/>
</dbReference>
<evidence type="ECO:0000256" key="5">
    <source>
        <dbReference type="ARBA" id="ARBA00022840"/>
    </source>
</evidence>
<evidence type="ECO:0000256" key="6">
    <source>
        <dbReference type="ARBA" id="ARBA00022989"/>
    </source>
</evidence>
<gene>
    <name evidence="11" type="ORF">TorRG33x02_127710</name>
</gene>
<comment type="subcellular location">
    <subcellularLocation>
        <location evidence="1">Membrane</location>
        <topology evidence="1">Multi-pass membrane protein</topology>
    </subcellularLocation>
</comment>
<evidence type="ECO:0000256" key="8">
    <source>
        <dbReference type="SAM" id="MobiDB-lite"/>
    </source>
</evidence>
<dbReference type="InterPro" id="IPR027417">
    <property type="entry name" value="P-loop_NTPase"/>
</dbReference>
<dbReference type="GO" id="GO:0016887">
    <property type="term" value="F:ATP hydrolysis activity"/>
    <property type="evidence" value="ECO:0007669"/>
    <property type="project" value="InterPro"/>
</dbReference>
<dbReference type="EMBL" id="JXTC01000074">
    <property type="protein sequence ID" value="PON91488.1"/>
    <property type="molecule type" value="Genomic_DNA"/>
</dbReference>
<sequence length="832" mass="91741">MESDQPPPRNDNVQEEEITPSTATTELERVPPRNDDALTPSTTTTELEQVPPGEEITPSTTTTELEQLPPRNDDVQGEGEEITPSTTTIELEQLPPRNDDVQGEGEEITPSTTTIELEQLPPRNDDVQGEEIRPSTTTTELEQLPPRNDDVQGEEITPSTSHHQVIDIAEVTQNEPRPLSFVLCFSNLTYSVKLRRNKLRSFRRAPEPGEKTILNDISGEAYDGEILALLGASGSGKTTLIDALANRIEKESLKGTVTLNGEFVESRLSKAITGYVMQDDLLYPMLTVEETLTFAAEFRLPRTLPESRKKARVQALTDQLGLRSAANTIIGDEGHRGVSGGERRRVSIGIGVIHDPILLFLDEPTSGLDSTSAFMVVKVLKRIAESGSVVVVSVHQPSYRILDLLDRLIFLSDGRMVYKGSPGNLPLFCSAFGYPIPEKTNQVEFMLDLISEVEASPAGITSLVEFNKNSGDGAGTDDRRVPPLKEALIAGISRGKFITSNKNNKAASGDGKFSSGIPNFANPIWVEVLVLTKRSMINLRRTPGLFVTPLMTVLTTGLLLATIYWRLDDSMRGIRERMGFFAFAISTTYFSSCQSLPLLLQERFIFTRETAFNAYRRLSYTLSHAITVLPLLLVLSLGFSTATFWAVGLAGGLSGFAFYLSVVSGSFWAGNSLVVFLSGLVSHVLVGYTVVVAVSAYFLLLSGFFISRNRIPDYWIWFHYLSLIKYPYEAVMRSEFRDPARCFERGLELFDDTPFATAPPAVKEVVLGNLSAAAGVNVTGTTCLMNGLDVLKELGISELSKWECLGVLVAWGFFYRILFYVSLLLGRKNKRK</sequence>
<dbReference type="Gene3D" id="3.40.50.300">
    <property type="entry name" value="P-loop containing nucleotide triphosphate hydrolases"/>
    <property type="match status" value="1"/>
</dbReference>
<comment type="caution">
    <text evidence="11">The sequence shown here is derived from an EMBL/GenBank/DDBJ whole genome shotgun (WGS) entry which is preliminary data.</text>
</comment>
<feature type="compositionally biased region" description="Basic and acidic residues" evidence="8">
    <location>
        <begin position="26"/>
        <end position="36"/>
    </location>
</feature>
<dbReference type="SMART" id="SM00382">
    <property type="entry name" value="AAA"/>
    <property type="match status" value="1"/>
</dbReference>
<reference evidence="12" key="1">
    <citation type="submission" date="2016-06" db="EMBL/GenBank/DDBJ databases">
        <title>Parallel loss of symbiosis genes in relatives of nitrogen-fixing non-legume Parasponia.</title>
        <authorList>
            <person name="Van Velzen R."/>
            <person name="Holmer R."/>
            <person name="Bu F."/>
            <person name="Rutten L."/>
            <person name="Van Zeijl A."/>
            <person name="Liu W."/>
            <person name="Santuari L."/>
            <person name="Cao Q."/>
            <person name="Sharma T."/>
            <person name="Shen D."/>
            <person name="Roswanjaya Y."/>
            <person name="Wardhani T."/>
            <person name="Kalhor M.S."/>
            <person name="Jansen J."/>
            <person name="Van den Hoogen J."/>
            <person name="Gungor B."/>
            <person name="Hartog M."/>
            <person name="Hontelez J."/>
            <person name="Verver J."/>
            <person name="Yang W.-C."/>
            <person name="Schijlen E."/>
            <person name="Repin R."/>
            <person name="Schilthuizen M."/>
            <person name="Schranz E."/>
            <person name="Heidstra R."/>
            <person name="Miyata K."/>
            <person name="Fedorova E."/>
            <person name="Kohlen W."/>
            <person name="Bisseling T."/>
            <person name="Smit S."/>
            <person name="Geurts R."/>
        </authorList>
    </citation>
    <scope>NUCLEOTIDE SEQUENCE [LARGE SCALE GENOMIC DNA]</scope>
    <source>
        <strain evidence="12">cv. RG33-2</strain>
    </source>
</reference>
<evidence type="ECO:0000259" key="10">
    <source>
        <dbReference type="PROSITE" id="PS50893"/>
    </source>
</evidence>
<dbReference type="Pfam" id="PF01061">
    <property type="entry name" value="ABC2_membrane"/>
    <property type="match status" value="1"/>
</dbReference>
<dbReference type="GO" id="GO:0140359">
    <property type="term" value="F:ABC-type transporter activity"/>
    <property type="evidence" value="ECO:0007669"/>
    <property type="project" value="InterPro"/>
</dbReference>
<feature type="transmembrane region" description="Helical" evidence="9">
    <location>
        <begin position="621"/>
        <end position="650"/>
    </location>
</feature>
<proteinExistence type="predicted"/>
<protein>
    <submittedName>
        <fullName evidence="11">ABC transporter-like</fullName>
    </submittedName>
</protein>
<evidence type="ECO:0000256" key="4">
    <source>
        <dbReference type="ARBA" id="ARBA00022741"/>
    </source>
</evidence>
<evidence type="ECO:0000256" key="1">
    <source>
        <dbReference type="ARBA" id="ARBA00004141"/>
    </source>
</evidence>
<dbReference type="STRING" id="63057.A0A2P5F134"/>
<feature type="transmembrane region" description="Helical" evidence="9">
    <location>
        <begin position="805"/>
        <end position="826"/>
    </location>
</feature>
<feature type="transmembrane region" description="Helical" evidence="9">
    <location>
        <begin position="544"/>
        <end position="567"/>
    </location>
</feature>
<dbReference type="PROSITE" id="PS00211">
    <property type="entry name" value="ABC_TRANSPORTER_1"/>
    <property type="match status" value="1"/>
</dbReference>
<feature type="transmembrane region" description="Helical" evidence="9">
    <location>
        <begin position="684"/>
        <end position="706"/>
    </location>
</feature>
<keyword evidence="5" id="KW-0067">ATP-binding</keyword>
<feature type="domain" description="ABC transporter" evidence="10">
    <location>
        <begin position="194"/>
        <end position="438"/>
    </location>
</feature>
<dbReference type="GO" id="GO:0016020">
    <property type="term" value="C:membrane"/>
    <property type="evidence" value="ECO:0007669"/>
    <property type="project" value="UniProtKB-SubCell"/>
</dbReference>
<dbReference type="PANTHER" id="PTHR48041:SF11">
    <property type="entry name" value="ABC TRANSPORTER G FAMILY MEMBER 16"/>
    <property type="match status" value="1"/>
</dbReference>
<keyword evidence="4" id="KW-0547">Nucleotide-binding</keyword>
<dbReference type="FunFam" id="3.40.50.300:FF:000530">
    <property type="entry name" value="ABC transporter G family member 6"/>
    <property type="match status" value="1"/>
</dbReference>
<evidence type="ECO:0000256" key="3">
    <source>
        <dbReference type="ARBA" id="ARBA00022692"/>
    </source>
</evidence>
<dbReference type="PANTHER" id="PTHR48041">
    <property type="entry name" value="ABC TRANSPORTER G FAMILY MEMBER 28"/>
    <property type="match status" value="1"/>
</dbReference>
<feature type="compositionally biased region" description="Basic and acidic residues" evidence="8">
    <location>
        <begin position="123"/>
        <end position="133"/>
    </location>
</feature>
<keyword evidence="7 9" id="KW-0472">Membrane</keyword>
<name>A0A2P5F134_TREOI</name>
<dbReference type="InterPro" id="IPR003439">
    <property type="entry name" value="ABC_transporter-like_ATP-bd"/>
</dbReference>
<keyword evidence="2" id="KW-0813">Transport</keyword>
<dbReference type="InParanoid" id="A0A2P5F134"/>
<dbReference type="InterPro" id="IPR050352">
    <property type="entry name" value="ABCG_transporters"/>
</dbReference>
<organism evidence="11 12">
    <name type="scientific">Trema orientale</name>
    <name type="common">Charcoal tree</name>
    <name type="synonym">Celtis orientalis</name>
    <dbReference type="NCBI Taxonomy" id="63057"/>
    <lineage>
        <taxon>Eukaryota</taxon>
        <taxon>Viridiplantae</taxon>
        <taxon>Streptophyta</taxon>
        <taxon>Embryophyta</taxon>
        <taxon>Tracheophyta</taxon>
        <taxon>Spermatophyta</taxon>
        <taxon>Magnoliopsida</taxon>
        <taxon>eudicotyledons</taxon>
        <taxon>Gunneridae</taxon>
        <taxon>Pentapetalae</taxon>
        <taxon>rosids</taxon>
        <taxon>fabids</taxon>
        <taxon>Rosales</taxon>
        <taxon>Cannabaceae</taxon>
        <taxon>Trema</taxon>
    </lineage>
</organism>
<dbReference type="Pfam" id="PF00005">
    <property type="entry name" value="ABC_tran"/>
    <property type="match status" value="1"/>
</dbReference>
<evidence type="ECO:0000313" key="12">
    <source>
        <dbReference type="Proteomes" id="UP000237000"/>
    </source>
</evidence>
<dbReference type="GO" id="GO:0005524">
    <property type="term" value="F:ATP binding"/>
    <property type="evidence" value="ECO:0007669"/>
    <property type="project" value="UniProtKB-KW"/>
</dbReference>
<dbReference type="PROSITE" id="PS50893">
    <property type="entry name" value="ABC_TRANSPORTER_2"/>
    <property type="match status" value="1"/>
</dbReference>